<dbReference type="SMART" id="SM00886">
    <property type="entry name" value="Dabb"/>
    <property type="match status" value="1"/>
</dbReference>
<evidence type="ECO:0000259" key="1">
    <source>
        <dbReference type="PROSITE" id="PS51502"/>
    </source>
</evidence>
<dbReference type="Pfam" id="PF07876">
    <property type="entry name" value="Dabb"/>
    <property type="match status" value="1"/>
</dbReference>
<evidence type="ECO:0000313" key="2">
    <source>
        <dbReference type="EMBL" id="XDV59143.1"/>
    </source>
</evidence>
<proteinExistence type="predicted"/>
<accession>A0AB39XMF1</accession>
<dbReference type="AlphaFoldDB" id="A0AB39XMF1"/>
<dbReference type="InterPro" id="IPR013097">
    <property type="entry name" value="Dabb"/>
</dbReference>
<name>A0AB39XMF1_9BRAD</name>
<dbReference type="PANTHER" id="PTHR37832">
    <property type="entry name" value="BLL2683 PROTEIN"/>
    <property type="match status" value="1"/>
</dbReference>
<reference evidence="2" key="1">
    <citation type="submission" date="2024-08" db="EMBL/GenBank/DDBJ databases">
        <authorList>
            <person name="Chaddad Z."/>
            <person name="Lamrabet M."/>
            <person name="Bouhnik O."/>
            <person name="Alami S."/>
            <person name="Wipf D."/>
            <person name="Courty P.E."/>
            <person name="Missbah El Idrissi M."/>
        </authorList>
    </citation>
    <scope>NUCLEOTIDE SEQUENCE</scope>
    <source>
        <strain evidence="2">LLZ17</strain>
    </source>
</reference>
<dbReference type="EMBL" id="CP165734">
    <property type="protein sequence ID" value="XDV59143.1"/>
    <property type="molecule type" value="Genomic_DNA"/>
</dbReference>
<gene>
    <name evidence="2" type="ORF">AB8Z38_06860</name>
</gene>
<dbReference type="Gene3D" id="3.30.70.100">
    <property type="match status" value="1"/>
</dbReference>
<sequence length="107" mass="11922">MSGPIKHIVMWRLRGETPAERTAARSKVKTLFEGLRGRIDGLTHIEVGVDVSDVDYACDVVLVSEFTDSAALKAYAIHPEHLRVREELGDLRIGRFQVDYPSKETGA</sequence>
<organism evidence="2">
    <name type="scientific">Bradyrhizobium sp. LLZ17</name>
    <dbReference type="NCBI Taxonomy" id="3239388"/>
    <lineage>
        <taxon>Bacteria</taxon>
        <taxon>Pseudomonadati</taxon>
        <taxon>Pseudomonadota</taxon>
        <taxon>Alphaproteobacteria</taxon>
        <taxon>Hyphomicrobiales</taxon>
        <taxon>Nitrobacteraceae</taxon>
        <taxon>Bradyrhizobium</taxon>
    </lineage>
</organism>
<dbReference type="InterPro" id="IPR011008">
    <property type="entry name" value="Dimeric_a/b-barrel"/>
</dbReference>
<dbReference type="SUPFAM" id="SSF54909">
    <property type="entry name" value="Dimeric alpha+beta barrel"/>
    <property type="match status" value="1"/>
</dbReference>
<dbReference type="PANTHER" id="PTHR37832:SF1">
    <property type="entry name" value="STRESS-RESPONSE A_B BARREL DOMAIN-CONTAINING PROTEIN"/>
    <property type="match status" value="1"/>
</dbReference>
<dbReference type="RefSeq" id="WP_369723703.1">
    <property type="nucleotide sequence ID" value="NZ_CP165734.1"/>
</dbReference>
<dbReference type="PROSITE" id="PS51502">
    <property type="entry name" value="S_R_A_B_BARREL"/>
    <property type="match status" value="1"/>
</dbReference>
<protein>
    <submittedName>
        <fullName evidence="2">Dabb family protein</fullName>
    </submittedName>
</protein>
<feature type="domain" description="Stress-response A/B barrel" evidence="1">
    <location>
        <begin position="5"/>
        <end position="100"/>
    </location>
</feature>